<dbReference type="RefSeq" id="WP_172125973.1">
    <property type="nucleotide sequence ID" value="NZ_CP042652.1"/>
</dbReference>
<gene>
    <name evidence="3" type="primary">pgp1</name>
    <name evidence="3" type="ORF">AACT_1217</name>
</gene>
<proteinExistence type="predicted"/>
<evidence type="ECO:0000313" key="3">
    <source>
        <dbReference type="EMBL" id="QKE28397.1"/>
    </source>
</evidence>
<dbReference type="InterPro" id="IPR031489">
    <property type="entry name" value="Peptidase_M99"/>
</dbReference>
<protein>
    <submittedName>
        <fullName evidence="3">Peptidoglycan peptidase 1</fullName>
    </submittedName>
</protein>
<dbReference type="Pfam" id="PF17033">
    <property type="entry name" value="Peptidase_M99"/>
    <property type="match status" value="1"/>
</dbReference>
<dbReference type="SUPFAM" id="SSF53187">
    <property type="entry name" value="Zn-dependent exopeptidases"/>
    <property type="match status" value="1"/>
</dbReference>
<dbReference type="AlphaFoldDB" id="A0A6M8EVA2"/>
<accession>A0A6M8EVA2</accession>
<name>A0A6M8EVA2_9BACT</name>
<reference evidence="3 4" key="1">
    <citation type="submission" date="2019-08" db="EMBL/GenBank/DDBJ databases">
        <title>Complete genome sequence of Arcobacter acticola.</title>
        <authorList>
            <person name="Miller W."/>
        </authorList>
    </citation>
    <scope>NUCLEOTIDE SEQUENCE [LARGE SCALE GENOMIC DNA]</scope>
    <source>
        <strain evidence="3 4">KCTC 52212</strain>
    </source>
</reference>
<dbReference type="InterPro" id="IPR033397">
    <property type="entry name" value="Metallo_peptidase_C"/>
</dbReference>
<sequence>MRFLLLFIPFIINAANLSFELFKKESNEKGNTLLIIGGIHGDEPGGYFAPAFLEKYYEIKSGNVWIIPDLNADSIMANNRGLYDDMNRKFSSIEKNDPDYDTVTKVKEIILDKKVDLILNLHDGYGFYRNKYENAIFNPNAWGQATIIDQEKITGLDKFGNLDEIANQVNDSLNNDNLFKDYHSFGVKNTETKFKDEQMQLSLTFFAVTHNKPAFAIETSKNITDLTHKVIYQLKSIEEFMNIMHIKFERKFDINNYDDVQKKISDFGKVRVNDNIVFDLSDIKNYTKYVPLKESDNVFKFEHSLGAYRFIDGRYEIYIGNIKATEFYPQIFEIAKAEKNIKIEVDGKIIETPFATQIDIKKDFKIVKSDYRVNIIGFSKAGLDSEDDILIEEKDIQDNYSVDNGKTKYRAEFYKDGKFYGMIILNFLKDKNEK</sequence>
<evidence type="ECO:0000259" key="1">
    <source>
        <dbReference type="Pfam" id="PF17033"/>
    </source>
</evidence>
<keyword evidence="4" id="KW-1185">Reference proteome</keyword>
<dbReference type="Pfam" id="PF17129">
    <property type="entry name" value="Peptidase_M99_C"/>
    <property type="match status" value="1"/>
</dbReference>
<feature type="domain" description="D,L-carboxypeptidase peptidase" evidence="1">
    <location>
        <begin position="24"/>
        <end position="256"/>
    </location>
</feature>
<dbReference type="Gene3D" id="3.40.630.10">
    <property type="entry name" value="Zn peptidases"/>
    <property type="match status" value="1"/>
</dbReference>
<dbReference type="EMBL" id="CP042652">
    <property type="protein sequence ID" value="QKE28397.1"/>
    <property type="molecule type" value="Genomic_DNA"/>
</dbReference>
<organism evidence="3 4">
    <name type="scientific">Arcobacter acticola</name>
    <dbReference type="NCBI Taxonomy" id="1849015"/>
    <lineage>
        <taxon>Bacteria</taxon>
        <taxon>Pseudomonadati</taxon>
        <taxon>Campylobacterota</taxon>
        <taxon>Epsilonproteobacteria</taxon>
        <taxon>Campylobacterales</taxon>
        <taxon>Arcobacteraceae</taxon>
        <taxon>Arcobacter</taxon>
    </lineage>
</organism>
<dbReference type="KEGG" id="paco:AACT_1217"/>
<evidence type="ECO:0000259" key="2">
    <source>
        <dbReference type="Pfam" id="PF17129"/>
    </source>
</evidence>
<dbReference type="Proteomes" id="UP000503483">
    <property type="component" value="Chromosome"/>
</dbReference>
<feature type="domain" description="Metallo-carboxypeptidase C-terminal" evidence="2">
    <location>
        <begin position="339"/>
        <end position="427"/>
    </location>
</feature>
<evidence type="ECO:0000313" key="4">
    <source>
        <dbReference type="Proteomes" id="UP000503483"/>
    </source>
</evidence>